<proteinExistence type="predicted"/>
<keyword evidence="1" id="KW-0175">Coiled coil</keyword>
<dbReference type="OrthoDB" id="9807120at2"/>
<name>A0A315ZQM0_9FIRM</name>
<dbReference type="RefSeq" id="WP_109713978.1">
    <property type="nucleotide sequence ID" value="NZ_QGDS01000016.1"/>
</dbReference>
<keyword evidence="4" id="KW-1185">Reference proteome</keyword>
<dbReference type="AlphaFoldDB" id="A0A315ZQM0"/>
<evidence type="ECO:0000256" key="1">
    <source>
        <dbReference type="SAM" id="Coils"/>
    </source>
</evidence>
<evidence type="ECO:0000256" key="2">
    <source>
        <dbReference type="SAM" id="MobiDB-lite"/>
    </source>
</evidence>
<dbReference type="Pfam" id="PF20379">
    <property type="entry name" value="DUF6674"/>
    <property type="match status" value="1"/>
</dbReference>
<feature type="region of interest" description="Disordered" evidence="2">
    <location>
        <begin position="235"/>
        <end position="258"/>
    </location>
</feature>
<gene>
    <name evidence="3" type="ORF">SAMN05216529_11682</name>
</gene>
<dbReference type="Proteomes" id="UP000254051">
    <property type="component" value="Unassembled WGS sequence"/>
</dbReference>
<evidence type="ECO:0000313" key="3">
    <source>
        <dbReference type="EMBL" id="SUQ15820.1"/>
    </source>
</evidence>
<accession>A0A315ZQM0</accession>
<sequence>METARQTTLREQPEIINLFQMLEGNGLTGEREKVELLLDYLDSLDHRFNQVMEELQEVKGQLAQIQDKGVKSNATHVVRRAEVKIQETGVHIEAVKKNLISSEKHIVAAVKEKGKDALKHVVSAMRILDVLTHLKEVLHDSAKCMEKEAAKLEMISGEFHSIGEHTKNISRMLIGRLKQESAEKHSDKGVLIKMQWLCLSCGRQLSDMEEKTVEVLNRMEQFTVREPKKESVKEALKRIKSEKSVSQTIQPPMKEKER</sequence>
<protein>
    <submittedName>
        <fullName evidence="3">Uncharacterized protein</fullName>
    </submittedName>
</protein>
<dbReference type="EMBL" id="UHJJ01000016">
    <property type="protein sequence ID" value="SUQ15820.1"/>
    <property type="molecule type" value="Genomic_DNA"/>
</dbReference>
<feature type="coiled-coil region" evidence="1">
    <location>
        <begin position="41"/>
        <end position="68"/>
    </location>
</feature>
<dbReference type="InterPro" id="IPR046656">
    <property type="entry name" value="DUF6674"/>
</dbReference>
<evidence type="ECO:0000313" key="4">
    <source>
        <dbReference type="Proteomes" id="UP000254051"/>
    </source>
</evidence>
<organism evidence="3 4">
    <name type="scientific">Faecalicatena contorta</name>
    <dbReference type="NCBI Taxonomy" id="39482"/>
    <lineage>
        <taxon>Bacteria</taxon>
        <taxon>Bacillati</taxon>
        <taxon>Bacillota</taxon>
        <taxon>Clostridia</taxon>
        <taxon>Lachnospirales</taxon>
        <taxon>Lachnospiraceae</taxon>
        <taxon>Faecalicatena</taxon>
    </lineage>
</organism>
<reference evidence="4" key="1">
    <citation type="submission" date="2017-07" db="EMBL/GenBank/DDBJ databases">
        <authorList>
            <person name="Varghese N."/>
            <person name="Submissions S."/>
        </authorList>
    </citation>
    <scope>NUCLEOTIDE SEQUENCE [LARGE SCALE GENOMIC DNA]</scope>
    <source>
        <strain evidence="4">NLAE-zl-C134</strain>
    </source>
</reference>